<proteinExistence type="predicted"/>
<dbReference type="AlphaFoldDB" id="A0A086T4M0"/>
<comment type="caution">
    <text evidence="2">The sequence shown here is derived from an EMBL/GenBank/DDBJ whole genome shotgun (WGS) entry which is preliminary data.</text>
</comment>
<dbReference type="PANTHER" id="PTHR28630">
    <property type="match status" value="1"/>
</dbReference>
<dbReference type="EMBL" id="JPKY01000051">
    <property type="protein sequence ID" value="KFH44302.1"/>
    <property type="molecule type" value="Genomic_DNA"/>
</dbReference>
<dbReference type="SUPFAM" id="SSF52833">
    <property type="entry name" value="Thioredoxin-like"/>
    <property type="match status" value="1"/>
</dbReference>
<dbReference type="Gene3D" id="3.40.30.10">
    <property type="entry name" value="Glutaredoxin"/>
    <property type="match status" value="1"/>
</dbReference>
<protein>
    <submittedName>
        <fullName evidence="2">Thioredoxin-like protein-like protein</fullName>
    </submittedName>
</protein>
<evidence type="ECO:0000313" key="3">
    <source>
        <dbReference type="Proteomes" id="UP000029964"/>
    </source>
</evidence>
<dbReference type="Pfam" id="PF13911">
    <property type="entry name" value="AhpC-TSA_2"/>
    <property type="match status" value="1"/>
</dbReference>
<dbReference type="PANTHER" id="PTHR28630:SF3">
    <property type="entry name" value="PEROXIREDOXIN-LIKE 2C"/>
    <property type="match status" value="1"/>
</dbReference>
<gene>
    <name evidence="2" type="ORF">ACRE_049500</name>
</gene>
<organism evidence="2 3">
    <name type="scientific">Hapsidospora chrysogenum (strain ATCC 11550 / CBS 779.69 / DSM 880 / IAM 14645 / JCM 23072 / IMI 49137)</name>
    <name type="common">Acremonium chrysogenum</name>
    <dbReference type="NCBI Taxonomy" id="857340"/>
    <lineage>
        <taxon>Eukaryota</taxon>
        <taxon>Fungi</taxon>
        <taxon>Dikarya</taxon>
        <taxon>Ascomycota</taxon>
        <taxon>Pezizomycotina</taxon>
        <taxon>Sordariomycetes</taxon>
        <taxon>Hypocreomycetidae</taxon>
        <taxon>Hypocreales</taxon>
        <taxon>Bionectriaceae</taxon>
        <taxon>Hapsidospora</taxon>
    </lineage>
</organism>
<dbReference type="InterPro" id="IPR032801">
    <property type="entry name" value="PXL2A/B/C"/>
</dbReference>
<dbReference type="Proteomes" id="UP000029964">
    <property type="component" value="Unassembled WGS sequence"/>
</dbReference>
<name>A0A086T4M0_HAPC1</name>
<feature type="compositionally biased region" description="Basic and acidic residues" evidence="1">
    <location>
        <begin position="174"/>
        <end position="186"/>
    </location>
</feature>
<evidence type="ECO:0000313" key="2">
    <source>
        <dbReference type="EMBL" id="KFH44302.1"/>
    </source>
</evidence>
<sequence length="238" mass="26273">MPTDKAPACDPGGTTPVVDDEPPTQDVLKRIDTEGLSVVDREGNSHPFKSLYAGPDAKPRTLFIFTRHAFCPPCQEYLKTLFTTVTPAKLPQDTTIIVIGCCNAEYIDTYAKLTHSPFPVFADPTRRIHDALGMARAWLDGSTPRGYTHFARVLAKSLYQIFTLSPDYRRLRAAAKDPAETPHGDPRQQGGEFLFENKRGGDGEGDGEGVVVSWCHRMKHSEDHTPHGELAKVLGVKE</sequence>
<dbReference type="OrthoDB" id="40334at2759"/>
<dbReference type="HOGENOM" id="CLU_035338_1_0_1"/>
<accession>A0A086T4M0</accession>
<keyword evidence="3" id="KW-1185">Reference proteome</keyword>
<evidence type="ECO:0000256" key="1">
    <source>
        <dbReference type="SAM" id="MobiDB-lite"/>
    </source>
</evidence>
<feature type="region of interest" description="Disordered" evidence="1">
    <location>
        <begin position="1"/>
        <end position="25"/>
    </location>
</feature>
<dbReference type="STRING" id="857340.A0A086T4M0"/>
<dbReference type="InterPro" id="IPR036249">
    <property type="entry name" value="Thioredoxin-like_sf"/>
</dbReference>
<reference evidence="3" key="1">
    <citation type="journal article" date="2014" name="Genome Announc.">
        <title>Genome sequence and annotation of Acremonium chrysogenum, producer of the beta-lactam antibiotic cephalosporin C.</title>
        <authorList>
            <person name="Terfehr D."/>
            <person name="Dahlmann T.A."/>
            <person name="Specht T."/>
            <person name="Zadra I."/>
            <person name="Kuernsteiner H."/>
            <person name="Kueck U."/>
        </authorList>
    </citation>
    <scope>NUCLEOTIDE SEQUENCE [LARGE SCALE GENOMIC DNA]</scope>
    <source>
        <strain evidence="3">ATCC 11550 / CBS 779.69 / DSM 880 / IAM 14645 / JCM 23072 / IMI 49137</strain>
    </source>
</reference>
<feature type="region of interest" description="Disordered" evidence="1">
    <location>
        <begin position="174"/>
        <end position="208"/>
    </location>
</feature>